<dbReference type="InterPro" id="IPR019051">
    <property type="entry name" value="Trp_biosyn_TM_oprn/chp"/>
</dbReference>
<dbReference type="AlphaFoldDB" id="A0AAE3VZE7"/>
<feature type="transmembrane region" description="Helical" evidence="2">
    <location>
        <begin position="27"/>
        <end position="46"/>
    </location>
</feature>
<accession>A0AAE3VZE7</accession>
<organism evidence="3 4">
    <name type="scientific">Catenuloplanes indicus</name>
    <dbReference type="NCBI Taxonomy" id="137267"/>
    <lineage>
        <taxon>Bacteria</taxon>
        <taxon>Bacillati</taxon>
        <taxon>Actinomycetota</taxon>
        <taxon>Actinomycetes</taxon>
        <taxon>Micromonosporales</taxon>
        <taxon>Micromonosporaceae</taxon>
        <taxon>Catenuloplanes</taxon>
    </lineage>
</organism>
<dbReference type="Proteomes" id="UP001240236">
    <property type="component" value="Unassembled WGS sequence"/>
</dbReference>
<evidence type="ECO:0000256" key="2">
    <source>
        <dbReference type="SAM" id="Phobius"/>
    </source>
</evidence>
<reference evidence="3 4" key="1">
    <citation type="submission" date="2023-07" db="EMBL/GenBank/DDBJ databases">
        <title>Sequencing the genomes of 1000 actinobacteria strains.</title>
        <authorList>
            <person name="Klenk H.-P."/>
        </authorList>
    </citation>
    <scope>NUCLEOTIDE SEQUENCE [LARGE SCALE GENOMIC DNA]</scope>
    <source>
        <strain evidence="3 4">DSM 44709</strain>
    </source>
</reference>
<feature type="transmembrane region" description="Helical" evidence="2">
    <location>
        <begin position="101"/>
        <end position="119"/>
    </location>
</feature>
<feature type="transmembrane region" description="Helical" evidence="2">
    <location>
        <begin position="125"/>
        <end position="146"/>
    </location>
</feature>
<feature type="transmembrane region" description="Helical" evidence="2">
    <location>
        <begin position="73"/>
        <end position="94"/>
    </location>
</feature>
<evidence type="ECO:0000313" key="4">
    <source>
        <dbReference type="Proteomes" id="UP001240236"/>
    </source>
</evidence>
<comment type="caution">
    <text evidence="3">The sequence shown here is derived from an EMBL/GenBank/DDBJ whole genome shotgun (WGS) entry which is preliminary data.</text>
</comment>
<feature type="compositionally biased region" description="Basic and acidic residues" evidence="1">
    <location>
        <begin position="184"/>
        <end position="193"/>
    </location>
</feature>
<keyword evidence="4" id="KW-1185">Reference proteome</keyword>
<name>A0AAE3VZE7_9ACTN</name>
<keyword evidence="2" id="KW-0812">Transmembrane</keyword>
<sequence length="193" mass="19291">MTGDAEADVPEATAPEVTAPGTTGRRAFTLALLLCAAGAGLALYAVSRVWLVEVTGRAAPLPPLRTERTGSDLLVWLSPLAVVSLAGAGALIATRALVRRAIGGLLAAMGVAIGAGAATELGAGLWPALTLLGGAAVAVAGAWAAARGADWPSLGARYERPAVAAAERAPAVNAPRGTRQAWDALDRGEDPTD</sequence>
<feature type="region of interest" description="Disordered" evidence="1">
    <location>
        <begin position="1"/>
        <end position="20"/>
    </location>
</feature>
<keyword evidence="2" id="KW-0472">Membrane</keyword>
<feature type="region of interest" description="Disordered" evidence="1">
    <location>
        <begin position="169"/>
        <end position="193"/>
    </location>
</feature>
<evidence type="ECO:0000313" key="3">
    <source>
        <dbReference type="EMBL" id="MDQ0365785.1"/>
    </source>
</evidence>
<proteinExistence type="predicted"/>
<protein>
    <submittedName>
        <fullName evidence="3">Uncharacterized protein</fullName>
    </submittedName>
</protein>
<dbReference type="EMBL" id="JAUSUZ010000001">
    <property type="protein sequence ID" value="MDQ0365785.1"/>
    <property type="molecule type" value="Genomic_DNA"/>
</dbReference>
<keyword evidence="2" id="KW-1133">Transmembrane helix</keyword>
<gene>
    <name evidence="3" type="ORF">J2S42_002454</name>
</gene>
<dbReference type="Pfam" id="PF09534">
    <property type="entry name" value="Trp_oprn_chp"/>
    <property type="match status" value="2"/>
</dbReference>
<evidence type="ECO:0000256" key="1">
    <source>
        <dbReference type="SAM" id="MobiDB-lite"/>
    </source>
</evidence>